<dbReference type="Proteomes" id="UP000247702">
    <property type="component" value="Unassembled WGS sequence"/>
</dbReference>
<dbReference type="OrthoDB" id="2357238at2759"/>
<reference evidence="1 3" key="1">
    <citation type="submission" date="2017-11" db="EMBL/GenBank/DDBJ databases">
        <title>The genome of Rhizophagus clarus HR1 reveals common genetic basis of auxotrophy among arbuscular mycorrhizal fungi.</title>
        <authorList>
            <person name="Kobayashi Y."/>
        </authorList>
    </citation>
    <scope>NUCLEOTIDE SEQUENCE [LARGE SCALE GENOMIC DNA]</scope>
    <source>
        <strain evidence="1 3">HR1</strain>
    </source>
</reference>
<dbReference type="EMBL" id="BLAL01000259">
    <property type="protein sequence ID" value="GES97635.1"/>
    <property type="molecule type" value="Genomic_DNA"/>
</dbReference>
<dbReference type="AlphaFoldDB" id="A0A2Z6Q669"/>
<organism evidence="1 3">
    <name type="scientific">Rhizophagus clarus</name>
    <dbReference type="NCBI Taxonomy" id="94130"/>
    <lineage>
        <taxon>Eukaryota</taxon>
        <taxon>Fungi</taxon>
        <taxon>Fungi incertae sedis</taxon>
        <taxon>Mucoromycota</taxon>
        <taxon>Glomeromycotina</taxon>
        <taxon>Glomeromycetes</taxon>
        <taxon>Glomerales</taxon>
        <taxon>Glomeraceae</taxon>
        <taxon>Rhizophagus</taxon>
    </lineage>
</organism>
<protein>
    <recommendedName>
        <fullName evidence="4">F-box domain-containing protein</fullName>
    </recommendedName>
</protein>
<comment type="caution">
    <text evidence="1">The sequence shown here is derived from an EMBL/GenBank/DDBJ whole genome shotgun (WGS) entry which is preliminary data.</text>
</comment>
<reference evidence="2" key="2">
    <citation type="submission" date="2019-10" db="EMBL/GenBank/DDBJ databases">
        <title>Conservation and host-specific expression of non-tandemly repeated heterogenous ribosome RNA gene in arbuscular mycorrhizal fungi.</title>
        <authorList>
            <person name="Maeda T."/>
            <person name="Kobayashi Y."/>
            <person name="Nakagawa T."/>
            <person name="Ezawa T."/>
            <person name="Yamaguchi K."/>
            <person name="Bino T."/>
            <person name="Nishimoto Y."/>
            <person name="Shigenobu S."/>
            <person name="Kawaguchi M."/>
        </authorList>
    </citation>
    <scope>NUCLEOTIDE SEQUENCE</scope>
    <source>
        <strain evidence="2">HR1</strain>
    </source>
</reference>
<evidence type="ECO:0008006" key="4">
    <source>
        <dbReference type="Google" id="ProtNLM"/>
    </source>
</evidence>
<dbReference type="EMBL" id="BEXD01000236">
    <property type="protein sequence ID" value="GBB85597.1"/>
    <property type="molecule type" value="Genomic_DNA"/>
</dbReference>
<evidence type="ECO:0000313" key="3">
    <source>
        <dbReference type="Proteomes" id="UP000247702"/>
    </source>
</evidence>
<keyword evidence="3" id="KW-1185">Reference proteome</keyword>
<sequence length="621" mass="73980">MTNKQPIVKLPADCISDIFYFVEDKITLYSCLFVNHFFLHLILPKLWSNPFSFTLLTNKLSLIIQTYIKCLPKERINYLLNEEIITNNKYLTTSSSIEYHKFLVDFDYIRIIYSINCWYDENNIQNQDTQEILTNEIFGNLFFNQINKMKNLYFQINYHTMYLINDENIKFVDITNYRGSIEVISQIQEFDIEYHFEQFDFNDFDNFDKLNHLISLTKNLLNSLISNNKNIKSLCLDYKPFIPTSDSKEIMNLFSKVIEQQKNLVNLDVSDSTDTFTYKRFHPSLITQAHNLKFLRLEFQITIDHFFLLILELKCLNTIELPVVPYQDFIVDNNNNLLSREDKITFESISKNMFIKFNLKNIFFLPKEGYPHRSDDSCKVLKTLLEYSNKSVETLTLLSLSSDFIPLISLNCPNITHLSMIIDNNNLISCLILFSNLQNLYHLKLKSSNIPIITTSSSINKFQIYFNENIIWDLVEQIPKTLKILELDLLISSKDLKKFLLDYCKASLREIAFHNKELITNQHFKVLLEYVEKRKSLRKFSFNSNYLNDDFFLSVNNNYNNYYNYNDYYYFNNKNYDDDFDYDDDDMKSNEYSGYVYIEELIRLIPEISDPLDFVNPFYEY</sequence>
<evidence type="ECO:0000313" key="2">
    <source>
        <dbReference type="EMBL" id="GES97635.1"/>
    </source>
</evidence>
<evidence type="ECO:0000313" key="1">
    <source>
        <dbReference type="EMBL" id="GBB85597.1"/>
    </source>
</evidence>
<accession>A0A2Z6Q669</accession>
<proteinExistence type="predicted"/>
<dbReference type="Proteomes" id="UP000615446">
    <property type="component" value="Unassembled WGS sequence"/>
</dbReference>
<gene>
    <name evidence="2" type="ORF">RCL2_002422100</name>
    <name evidence="1" type="ORF">RclHR1_01210005</name>
</gene>
<name>A0A2Z6Q669_9GLOM</name>